<evidence type="ECO:0000313" key="4">
    <source>
        <dbReference type="Proteomes" id="UP000823388"/>
    </source>
</evidence>
<dbReference type="InterPro" id="IPR001611">
    <property type="entry name" value="Leu-rich_rpt"/>
</dbReference>
<sequence length="1414" mass="160231">MVKTAFVFASSPLFIYLSSFLHHLLLSMGDKMITIVSPSEREHTRDILDIDLRASKDVENIVFYQVPANLGSGLSMESERSLRVHVCTDNSEVNFLHTFLRHLVEYKDKYRNLMDLLFHGIEWQIEGLQLLCSFLGPGSGVKQVEFKKNVFSKNSACAIVPLSEMLHKNNSIKAVVFSECKIGSTGAMLLASALANNRSMEEFQIWEDSIGSKGAEALSMMIEVNYMLRKLIILDNSPITVAPLISAVLARNRRVEVHIWGYSHGTKGGMESCKIVEFLPETGCMRIYNNINSTGLQRIACALAWNTTVTTLDMSSIPLKSKWTKELRAVLERNRSLKTVKLSKCSLGNKAVVYIAAGLFKNSYLESLSLDGNRFGGLGLEHLLCPLSTFSPLQRQANTTLKVLSFGGQQANIGRYGVTAILQMLETNQSLIQLAICNDASLKPNDIVKIFTSLERNATLRSLSLRGCKGVEGEVILQTIMATLEVNPWIEEIDLHGTPLHVAGKTDRIYEKLCQNGDHVLPNDFLDLPLSAPTCCRVFLCGQESAGKSTLYNSINECMNPLKSPRTDVISTLKTPDEKMACSNENKTNAFFDGNTKLTMCSLGGNEESFALNDFMFLVHGGPCFFMIVSSLVVKPANRHPKSIDQIELELIYWLKFLVSYAKRVSPLFLPNVTIVLTHYDKVAHLPEGLEPIAALVQRLREDFHSYAEIYPTVFAVDARSLVSVSRLTHHLWMTAKTILQQVPRVYEVCNDLVRILHDWRLKNNKAVIKWSEFRDICQLNVPVLRLRSRRDNVDKVDTRRRAVAKSLHNLGEIIFFEELGVLIMDCDWFCRDVLNQLVTLKSIKTERSGFVRKQELERILEEKLSNQLQGSNWRAGASFQGSDVINLLLKLELCYEQDPGNPNTLLLVPAILEGSKEGTQQWHLNMPECRYVGRRLECKDTHMFLTSDFFPRLQVRLHNKIMCLGQQQGALYDLEKNLIYTVINGVHVRVELGKKDSSIGVLACSCKSVTDMIRIFHKLIIPTILNLSSSLMFEESIIRPDCVKYLIPHRFLKTQQLPLKIIKQILLSLPAESMYEYEQTWSAIESNKRIILRSGSDHARDMLSDDDFHEVLHRRYYDLQHLAAELAVTPDNQQQPEIIPETDVVDPSILGIAKGVEMVLQRLKRVEQGIRDLKEEIASLRYYEYHLVTELHRKMDYMMNYNIQLEERKVPQMFYLVSLDNQSKQLVTRILPGMRSLRVHMLCEFRREMHVVEDQLGCDLIQVDNQTVKSLLPYMSKFMKLLTFALKIGAHFIVGMGEMIPDLSREVVHLLDSSVMYGTAASAASVGALGAAALYGRGRNSSNQGGASDMGEDMKTARQWLVDFLKGQGILTGMDIAQRFGLWRVRYRDDGHIAWICRKHMAAREEEIFELPL</sequence>
<evidence type="ECO:0000313" key="3">
    <source>
        <dbReference type="EMBL" id="KAG2535183.1"/>
    </source>
</evidence>
<accession>A0A8T0MFW6</accession>
<protein>
    <recommendedName>
        <fullName evidence="2">C-terminal of Roc COR-B domain-containing protein</fullName>
    </recommendedName>
</protein>
<dbReference type="PANTHER" id="PTHR47679:SF1">
    <property type="entry name" value="PROTEIN TORNADO 1"/>
    <property type="match status" value="1"/>
</dbReference>
<dbReference type="EMBL" id="CM029054">
    <property type="protein sequence ID" value="KAG2535183.1"/>
    <property type="molecule type" value="Genomic_DNA"/>
</dbReference>
<keyword evidence="4" id="KW-1185">Reference proteome</keyword>
<evidence type="ECO:0000256" key="1">
    <source>
        <dbReference type="ARBA" id="ARBA00022737"/>
    </source>
</evidence>
<dbReference type="Pfam" id="PF25497">
    <property type="entry name" value="COR-B"/>
    <property type="match status" value="1"/>
</dbReference>
<dbReference type="Gene3D" id="3.80.10.10">
    <property type="entry name" value="Ribonuclease Inhibitor"/>
    <property type="match status" value="3"/>
</dbReference>
<dbReference type="InterPro" id="IPR032675">
    <property type="entry name" value="LRR_dom_sf"/>
</dbReference>
<comment type="caution">
    <text evidence="3">The sequence shown here is derived from an EMBL/GenBank/DDBJ whole genome shotgun (WGS) entry which is preliminary data.</text>
</comment>
<keyword evidence="1" id="KW-0677">Repeat</keyword>
<dbReference type="Proteomes" id="UP000823388">
    <property type="component" value="Chromosome 9N"/>
</dbReference>
<dbReference type="InterPro" id="IPR057263">
    <property type="entry name" value="COR-B"/>
</dbReference>
<dbReference type="SUPFAM" id="SSF52047">
    <property type="entry name" value="RNI-like"/>
    <property type="match status" value="2"/>
</dbReference>
<reference evidence="3" key="1">
    <citation type="submission" date="2020-05" db="EMBL/GenBank/DDBJ databases">
        <title>WGS assembly of Panicum virgatum.</title>
        <authorList>
            <person name="Lovell J.T."/>
            <person name="Jenkins J."/>
            <person name="Shu S."/>
            <person name="Juenger T.E."/>
            <person name="Schmutz J."/>
        </authorList>
    </citation>
    <scope>NUCLEOTIDE SEQUENCE</scope>
    <source>
        <strain evidence="3">AP13</strain>
    </source>
</reference>
<name>A0A8T0MFW6_PANVG</name>
<gene>
    <name evidence="3" type="ORF">PVAP13_9NG098700</name>
</gene>
<dbReference type="OrthoDB" id="537968at2759"/>
<dbReference type="Pfam" id="PF13516">
    <property type="entry name" value="LRR_6"/>
    <property type="match status" value="2"/>
</dbReference>
<organism evidence="3 4">
    <name type="scientific">Panicum virgatum</name>
    <name type="common">Blackwell switchgrass</name>
    <dbReference type="NCBI Taxonomy" id="38727"/>
    <lineage>
        <taxon>Eukaryota</taxon>
        <taxon>Viridiplantae</taxon>
        <taxon>Streptophyta</taxon>
        <taxon>Embryophyta</taxon>
        <taxon>Tracheophyta</taxon>
        <taxon>Spermatophyta</taxon>
        <taxon>Magnoliopsida</taxon>
        <taxon>Liliopsida</taxon>
        <taxon>Poales</taxon>
        <taxon>Poaceae</taxon>
        <taxon>PACMAD clade</taxon>
        <taxon>Panicoideae</taxon>
        <taxon>Panicodae</taxon>
        <taxon>Paniceae</taxon>
        <taxon>Panicinae</taxon>
        <taxon>Panicum</taxon>
        <taxon>Panicum sect. Hiantes</taxon>
    </lineage>
</organism>
<feature type="domain" description="C-terminal of Roc COR-B" evidence="2">
    <location>
        <begin position="935"/>
        <end position="1061"/>
    </location>
</feature>
<dbReference type="PANTHER" id="PTHR47679">
    <property type="entry name" value="PROTEIN TORNADO 1"/>
    <property type="match status" value="1"/>
</dbReference>
<proteinExistence type="predicted"/>
<evidence type="ECO:0000259" key="2">
    <source>
        <dbReference type="Pfam" id="PF25497"/>
    </source>
</evidence>